<dbReference type="Proteomes" id="UP000094472">
    <property type="component" value="Unassembled WGS sequence"/>
</dbReference>
<name>A0A1E3VT20_9HYPH</name>
<keyword evidence="1" id="KW-0732">Signal</keyword>
<dbReference type="EMBL" id="LPWF01000028">
    <property type="protein sequence ID" value="ODR96672.1"/>
    <property type="molecule type" value="Genomic_DNA"/>
</dbReference>
<dbReference type="STRING" id="1774969.AUC69_13765"/>
<evidence type="ECO:0000259" key="2">
    <source>
        <dbReference type="Pfam" id="PF13670"/>
    </source>
</evidence>
<evidence type="ECO:0000313" key="3">
    <source>
        <dbReference type="EMBL" id="ODR96672.1"/>
    </source>
</evidence>
<dbReference type="InterPro" id="IPR025711">
    <property type="entry name" value="PepSY"/>
</dbReference>
<proteinExistence type="predicted"/>
<evidence type="ECO:0000256" key="1">
    <source>
        <dbReference type="SAM" id="SignalP"/>
    </source>
</evidence>
<feature type="domain" description="PepSY" evidence="2">
    <location>
        <begin position="10"/>
        <end position="81"/>
    </location>
</feature>
<dbReference type="AlphaFoldDB" id="A0A1E3VT20"/>
<gene>
    <name evidence="3" type="ORF">AUC69_13765</name>
</gene>
<comment type="caution">
    <text evidence="3">The sequence shown here is derived from an EMBL/GenBank/DDBJ whole genome shotgun (WGS) entry which is preliminary data.</text>
</comment>
<sequence>MEKTLMRIFAAALALTFVTGASAYAMDEALTEQQMEGVQETIRGMGCTVEDTNIEMEDGGYEADDVVCKDDGKYDVYLDKDFKVTKKVKED</sequence>
<feature type="chain" id="PRO_5009138593" description="PepSY domain-containing protein" evidence="1">
    <location>
        <begin position="26"/>
        <end position="91"/>
    </location>
</feature>
<feature type="signal peptide" evidence="1">
    <location>
        <begin position="1"/>
        <end position="25"/>
    </location>
</feature>
<evidence type="ECO:0000313" key="4">
    <source>
        <dbReference type="Proteomes" id="UP000094472"/>
    </source>
</evidence>
<keyword evidence="4" id="KW-1185">Reference proteome</keyword>
<reference evidence="3 4" key="1">
    <citation type="journal article" date="2016" name="Environ. Microbiol.">
        <title>New Methyloceanibacter diversity from North Sea sediments includes methanotroph containing solely the soluble methane monooxygenase.</title>
        <authorList>
            <person name="Vekeman B."/>
            <person name="Kerckhof F.M."/>
            <person name="Cremers G."/>
            <person name="de Vos P."/>
            <person name="Vandamme P."/>
            <person name="Boon N."/>
            <person name="Op den Camp H.J."/>
            <person name="Heylen K."/>
        </authorList>
    </citation>
    <scope>NUCLEOTIDE SEQUENCE [LARGE SCALE GENOMIC DNA]</scope>
    <source>
        <strain evidence="3 4">R-67175</strain>
    </source>
</reference>
<dbReference type="Pfam" id="PF13670">
    <property type="entry name" value="PepSY_2"/>
    <property type="match status" value="1"/>
</dbReference>
<accession>A0A1E3VT20</accession>
<protein>
    <recommendedName>
        <fullName evidence="2">PepSY domain-containing protein</fullName>
    </recommendedName>
</protein>
<organism evidence="3 4">
    <name type="scientific">Methyloceanibacter superfactus</name>
    <dbReference type="NCBI Taxonomy" id="1774969"/>
    <lineage>
        <taxon>Bacteria</taxon>
        <taxon>Pseudomonadati</taxon>
        <taxon>Pseudomonadota</taxon>
        <taxon>Alphaproteobacteria</taxon>
        <taxon>Hyphomicrobiales</taxon>
        <taxon>Hyphomicrobiaceae</taxon>
        <taxon>Methyloceanibacter</taxon>
    </lineage>
</organism>